<dbReference type="Gene3D" id="3.40.50.1980">
    <property type="entry name" value="Nitrogenase molybdenum iron protein domain"/>
    <property type="match status" value="2"/>
</dbReference>
<dbReference type="Proteomes" id="UP000254978">
    <property type="component" value="Unassembled WGS sequence"/>
</dbReference>
<dbReference type="InterPro" id="IPR006129">
    <property type="entry name" value="AdhesinB"/>
</dbReference>
<keyword evidence="4 6" id="KW-0732">Signal</keyword>
<dbReference type="InterPro" id="IPR006127">
    <property type="entry name" value="ZnuA-like"/>
</dbReference>
<dbReference type="SUPFAM" id="SSF53807">
    <property type="entry name" value="Helical backbone' metal receptor"/>
    <property type="match status" value="1"/>
</dbReference>
<feature type="signal peptide" evidence="6">
    <location>
        <begin position="1"/>
        <end position="20"/>
    </location>
</feature>
<sequence length="305" mass="31891">MNRMPIAALALSLALTGCGASGGQDDGAAHIVVTTNILGDVVENIVGDTADVTVLMKRNADPHSFELSAQEADATSQADLIVYNGLGLEEGVQRHVDAAAGRGVPTLAVGDHVSAISFADGDTAGAPDPHFWTDPDRMIAAVDAIETALIEELPDADTEQISTNADAYRARLQELSADMEEQFAAVAPERRRLVTNHHVLGYLAQRYGFTVVGAVVPSGTTLASPAPSDLESLSGAIRDAGVRTIFVDTSQPDRLARALASQSGIDVFVVSLYSESLDEPGTEAGTYIDMMTANTKTIVEGLSAN</sequence>
<dbReference type="NCBIfam" id="NF040870">
    <property type="entry name" value="AztC"/>
    <property type="match status" value="1"/>
</dbReference>
<evidence type="ECO:0000256" key="5">
    <source>
        <dbReference type="RuleBase" id="RU003512"/>
    </source>
</evidence>
<evidence type="ECO:0000256" key="3">
    <source>
        <dbReference type="ARBA" id="ARBA00022723"/>
    </source>
</evidence>
<evidence type="ECO:0000256" key="6">
    <source>
        <dbReference type="SAM" id="SignalP"/>
    </source>
</evidence>
<protein>
    <submittedName>
        <fullName evidence="7">Periplasmic solute binding protein</fullName>
    </submittedName>
</protein>
<evidence type="ECO:0000256" key="2">
    <source>
        <dbReference type="ARBA" id="ARBA00022448"/>
    </source>
</evidence>
<dbReference type="InterPro" id="IPR006128">
    <property type="entry name" value="Lipoprotein_PsaA-like"/>
</dbReference>
<dbReference type="AlphaFoldDB" id="A0A378TE78"/>
<dbReference type="PANTHER" id="PTHR42953">
    <property type="entry name" value="HIGH-AFFINITY ZINC UPTAKE SYSTEM PROTEIN ZNUA-RELATED"/>
    <property type="match status" value="1"/>
</dbReference>
<evidence type="ECO:0000313" key="7">
    <source>
        <dbReference type="EMBL" id="STZ59088.1"/>
    </source>
</evidence>
<evidence type="ECO:0000256" key="1">
    <source>
        <dbReference type="ARBA" id="ARBA00004196"/>
    </source>
</evidence>
<dbReference type="PROSITE" id="PS51257">
    <property type="entry name" value="PROKAR_LIPOPROTEIN"/>
    <property type="match status" value="1"/>
</dbReference>
<name>A0A378TE78_9MYCO</name>
<dbReference type="InterPro" id="IPR050492">
    <property type="entry name" value="Bact_metal-bind_prot9"/>
</dbReference>
<dbReference type="GO" id="GO:0030001">
    <property type="term" value="P:metal ion transport"/>
    <property type="evidence" value="ECO:0007669"/>
    <property type="project" value="InterPro"/>
</dbReference>
<dbReference type="PRINTS" id="PR00690">
    <property type="entry name" value="ADHESNFAMILY"/>
</dbReference>
<dbReference type="EMBL" id="UGQT01000001">
    <property type="protein sequence ID" value="STZ59088.1"/>
    <property type="molecule type" value="Genomic_DNA"/>
</dbReference>
<dbReference type="Pfam" id="PF01297">
    <property type="entry name" value="ZnuA"/>
    <property type="match status" value="1"/>
</dbReference>
<evidence type="ECO:0000256" key="4">
    <source>
        <dbReference type="ARBA" id="ARBA00022729"/>
    </source>
</evidence>
<comment type="subcellular location">
    <subcellularLocation>
        <location evidence="1">Cell envelope</location>
    </subcellularLocation>
</comment>
<evidence type="ECO:0000313" key="8">
    <source>
        <dbReference type="Proteomes" id="UP000254978"/>
    </source>
</evidence>
<proteinExistence type="inferred from homology"/>
<keyword evidence="2 5" id="KW-0813">Transport</keyword>
<dbReference type="InterPro" id="IPR047701">
    <property type="entry name" value="AztC-like"/>
</dbReference>
<dbReference type="PRINTS" id="PR00691">
    <property type="entry name" value="ADHESINB"/>
</dbReference>
<dbReference type="GO" id="GO:0007155">
    <property type="term" value="P:cell adhesion"/>
    <property type="evidence" value="ECO:0007669"/>
    <property type="project" value="InterPro"/>
</dbReference>
<dbReference type="GO" id="GO:0046872">
    <property type="term" value="F:metal ion binding"/>
    <property type="evidence" value="ECO:0007669"/>
    <property type="project" value="UniProtKB-KW"/>
</dbReference>
<dbReference type="PANTHER" id="PTHR42953:SF1">
    <property type="entry name" value="METAL-BINDING PROTEIN HI_0362-RELATED"/>
    <property type="match status" value="1"/>
</dbReference>
<dbReference type="GO" id="GO:0030313">
    <property type="term" value="C:cell envelope"/>
    <property type="evidence" value="ECO:0007669"/>
    <property type="project" value="UniProtKB-SubCell"/>
</dbReference>
<organism evidence="7 8">
    <name type="scientific">Mycolicibacterium tokaiense</name>
    <dbReference type="NCBI Taxonomy" id="39695"/>
    <lineage>
        <taxon>Bacteria</taxon>
        <taxon>Bacillati</taxon>
        <taxon>Actinomycetota</taxon>
        <taxon>Actinomycetes</taxon>
        <taxon>Mycobacteriales</taxon>
        <taxon>Mycobacteriaceae</taxon>
        <taxon>Mycolicibacterium</taxon>
    </lineage>
</organism>
<gene>
    <name evidence="7" type="primary">ssaB</name>
    <name evidence="7" type="ORF">NCTC10821_02610</name>
</gene>
<feature type="chain" id="PRO_5039179520" evidence="6">
    <location>
        <begin position="21"/>
        <end position="305"/>
    </location>
</feature>
<keyword evidence="3" id="KW-0479">Metal-binding</keyword>
<keyword evidence="8" id="KW-1185">Reference proteome</keyword>
<reference evidence="7 8" key="1">
    <citation type="submission" date="2018-06" db="EMBL/GenBank/DDBJ databases">
        <authorList>
            <consortium name="Pathogen Informatics"/>
            <person name="Doyle S."/>
        </authorList>
    </citation>
    <scope>NUCLEOTIDE SEQUENCE [LARGE SCALE GENOMIC DNA]</scope>
    <source>
        <strain evidence="7 8">NCTC10821</strain>
    </source>
</reference>
<comment type="similarity">
    <text evidence="5">Belongs to the bacterial solute-binding protein 9 family.</text>
</comment>
<accession>A0A378TE78</accession>